<dbReference type="Proteomes" id="UP001497472">
    <property type="component" value="Unassembled WGS sequence"/>
</dbReference>
<protein>
    <submittedName>
        <fullName evidence="1">Uncharacterized protein</fullName>
    </submittedName>
</protein>
<comment type="caution">
    <text evidence="1">The sequence shown here is derived from an EMBL/GenBank/DDBJ whole genome shotgun (WGS) entry which is preliminary data.</text>
</comment>
<evidence type="ECO:0000313" key="1">
    <source>
        <dbReference type="EMBL" id="CAK1541167.1"/>
    </source>
</evidence>
<name>A0AAV1IVC6_9NEOP</name>
<dbReference type="AlphaFoldDB" id="A0AAV1IVC6"/>
<keyword evidence="2" id="KW-1185">Reference proteome</keyword>
<dbReference type="EMBL" id="CAVLEF010000002">
    <property type="protein sequence ID" value="CAK1541167.1"/>
    <property type="molecule type" value="Genomic_DNA"/>
</dbReference>
<proteinExistence type="predicted"/>
<reference evidence="1 2" key="1">
    <citation type="submission" date="2023-11" db="EMBL/GenBank/DDBJ databases">
        <authorList>
            <person name="Okamura Y."/>
        </authorList>
    </citation>
    <scope>NUCLEOTIDE SEQUENCE [LARGE SCALE GENOMIC DNA]</scope>
</reference>
<sequence>MSEQFRRQHVGENFHDEGLQTLITQDAKEAAKAAHRFTLPSTTTRRLLRTTPYRVSFAEDCDYLVHYCLRAYQYVQSLLELEFYAPELCIILTIRLKTTASWILLTAWRDMKAGVQPITKEVESQKKLL</sequence>
<organism evidence="1 2">
    <name type="scientific">Leptosia nina</name>
    <dbReference type="NCBI Taxonomy" id="320188"/>
    <lineage>
        <taxon>Eukaryota</taxon>
        <taxon>Metazoa</taxon>
        <taxon>Ecdysozoa</taxon>
        <taxon>Arthropoda</taxon>
        <taxon>Hexapoda</taxon>
        <taxon>Insecta</taxon>
        <taxon>Pterygota</taxon>
        <taxon>Neoptera</taxon>
        <taxon>Endopterygota</taxon>
        <taxon>Lepidoptera</taxon>
        <taxon>Glossata</taxon>
        <taxon>Ditrysia</taxon>
        <taxon>Papilionoidea</taxon>
        <taxon>Pieridae</taxon>
        <taxon>Pierinae</taxon>
        <taxon>Leptosia</taxon>
    </lineage>
</organism>
<gene>
    <name evidence="1" type="ORF">LNINA_LOCUS1174</name>
</gene>
<accession>A0AAV1IVC6</accession>
<evidence type="ECO:0000313" key="2">
    <source>
        <dbReference type="Proteomes" id="UP001497472"/>
    </source>
</evidence>